<dbReference type="InterPro" id="IPR042635">
    <property type="entry name" value="MEGF10/SREC1/2-like"/>
</dbReference>
<proteinExistence type="predicted"/>
<evidence type="ECO:0000256" key="1">
    <source>
        <dbReference type="ARBA" id="ARBA00022536"/>
    </source>
</evidence>
<evidence type="ECO:0000313" key="4">
    <source>
        <dbReference type="Proteomes" id="UP000762676"/>
    </source>
</evidence>
<feature type="compositionally biased region" description="Basic and acidic residues" evidence="2">
    <location>
        <begin position="1"/>
        <end position="16"/>
    </location>
</feature>
<dbReference type="GO" id="GO:0005044">
    <property type="term" value="F:scavenger receptor activity"/>
    <property type="evidence" value="ECO:0007669"/>
    <property type="project" value="InterPro"/>
</dbReference>
<keyword evidence="4" id="KW-1185">Reference proteome</keyword>
<reference evidence="3 4" key="1">
    <citation type="journal article" date="2021" name="Elife">
        <title>Chloroplast acquisition without the gene transfer in kleptoplastic sea slugs, Plakobranchus ocellatus.</title>
        <authorList>
            <person name="Maeda T."/>
            <person name="Takahashi S."/>
            <person name="Yoshida T."/>
            <person name="Shimamura S."/>
            <person name="Takaki Y."/>
            <person name="Nagai Y."/>
            <person name="Toyoda A."/>
            <person name="Suzuki Y."/>
            <person name="Arimoto A."/>
            <person name="Ishii H."/>
            <person name="Satoh N."/>
            <person name="Nishiyama T."/>
            <person name="Hasebe M."/>
            <person name="Maruyama T."/>
            <person name="Minagawa J."/>
            <person name="Obokata J."/>
            <person name="Shigenobu S."/>
        </authorList>
    </citation>
    <scope>NUCLEOTIDE SEQUENCE [LARGE SCALE GENOMIC DNA]</scope>
</reference>
<evidence type="ECO:0000256" key="2">
    <source>
        <dbReference type="SAM" id="MobiDB-lite"/>
    </source>
</evidence>
<dbReference type="Proteomes" id="UP000762676">
    <property type="component" value="Unassembled WGS sequence"/>
</dbReference>
<dbReference type="Gene3D" id="2.170.300.10">
    <property type="entry name" value="Tie2 ligand-binding domain superfamily"/>
    <property type="match status" value="1"/>
</dbReference>
<organism evidence="3 4">
    <name type="scientific">Elysia marginata</name>
    <dbReference type="NCBI Taxonomy" id="1093978"/>
    <lineage>
        <taxon>Eukaryota</taxon>
        <taxon>Metazoa</taxon>
        <taxon>Spiralia</taxon>
        <taxon>Lophotrochozoa</taxon>
        <taxon>Mollusca</taxon>
        <taxon>Gastropoda</taxon>
        <taxon>Heterobranchia</taxon>
        <taxon>Euthyneura</taxon>
        <taxon>Panpulmonata</taxon>
        <taxon>Sacoglossa</taxon>
        <taxon>Placobranchoidea</taxon>
        <taxon>Plakobranchidae</taxon>
        <taxon>Elysia</taxon>
    </lineage>
</organism>
<protein>
    <submittedName>
        <fullName evidence="3">Multiple epidermal growth factor-like domains 10</fullName>
    </submittedName>
</protein>
<evidence type="ECO:0000313" key="3">
    <source>
        <dbReference type="EMBL" id="GFR94353.1"/>
    </source>
</evidence>
<name>A0AAV4HB88_9GAST</name>
<gene>
    <name evidence="3" type="ORF">ElyMa_002666100</name>
</gene>
<sequence>MGRGNENESVARDECPPGRYGPSCSESCSVSCDGLLKECNHIDGTCTHGCSAGYENPKCDKICSTGRYGIRCSEYCSWNCKSNACHHIDGTCTHGCSDGYQGDKCDI</sequence>
<accession>A0AAV4HB88</accession>
<dbReference type="PANTHER" id="PTHR24043:SF8">
    <property type="entry name" value="EGF-LIKE DOMAIN-CONTAINING PROTEIN"/>
    <property type="match status" value="1"/>
</dbReference>
<dbReference type="AlphaFoldDB" id="A0AAV4HB88"/>
<keyword evidence="1" id="KW-0245">EGF-like domain</keyword>
<feature type="non-terminal residue" evidence="3">
    <location>
        <position position="107"/>
    </location>
</feature>
<comment type="caution">
    <text evidence="3">The sequence shown here is derived from an EMBL/GenBank/DDBJ whole genome shotgun (WGS) entry which is preliminary data.</text>
</comment>
<dbReference type="PANTHER" id="PTHR24043">
    <property type="entry name" value="SCAVENGER RECEPTOR CLASS F"/>
    <property type="match status" value="1"/>
</dbReference>
<dbReference type="EMBL" id="BMAT01005497">
    <property type="protein sequence ID" value="GFR94353.1"/>
    <property type="molecule type" value="Genomic_DNA"/>
</dbReference>
<feature type="region of interest" description="Disordered" evidence="2">
    <location>
        <begin position="1"/>
        <end position="24"/>
    </location>
</feature>